<name>A0ABZ0HHF6_TRISK</name>
<sequence>MTLIQQIFWGSLFLGLCLVLETIMLLWCGDTLRRHKARFGQRRGNMQQLVTLLISIGFVVGAHTAQIWIWSAALILKAQTFETWNAAVYFSIATYTTLGYGDIVLDAEHRIFASFAAMTGMLAFGISTAFLVAVMRPGRSDSPFRSHT</sequence>
<keyword evidence="1" id="KW-0812">Transmembrane</keyword>
<reference evidence="3 4" key="1">
    <citation type="submission" date="2023-10" db="EMBL/GenBank/DDBJ databases">
        <title>Eight complete genome sequences of bacteria isolated from laboratory stock of Giant Kelp gametophytes.</title>
        <authorList>
            <person name="Tolentino B."/>
            <person name="Nuzhdin S."/>
        </authorList>
    </citation>
    <scope>NUCLEOTIDE SEQUENCE [LARGE SCALE GENOMIC DNA]</scope>
    <source>
        <strain evidence="3 4">LC.270.F.C4</strain>
    </source>
</reference>
<organism evidence="3 4">
    <name type="scientific">Tritonibacter scottomollicae</name>
    <name type="common">Epibacterium scottomollicae</name>
    <dbReference type="NCBI Taxonomy" id="483013"/>
    <lineage>
        <taxon>Bacteria</taxon>
        <taxon>Pseudomonadati</taxon>
        <taxon>Pseudomonadota</taxon>
        <taxon>Alphaproteobacteria</taxon>
        <taxon>Rhodobacterales</taxon>
        <taxon>Paracoccaceae</taxon>
        <taxon>Tritonibacter</taxon>
    </lineage>
</organism>
<feature type="transmembrane region" description="Helical" evidence="1">
    <location>
        <begin position="112"/>
        <end position="135"/>
    </location>
</feature>
<dbReference type="Pfam" id="PF07885">
    <property type="entry name" value="Ion_trans_2"/>
    <property type="match status" value="1"/>
</dbReference>
<keyword evidence="4" id="KW-1185">Reference proteome</keyword>
<evidence type="ECO:0000256" key="1">
    <source>
        <dbReference type="SAM" id="Phobius"/>
    </source>
</evidence>
<dbReference type="Gene3D" id="1.10.287.70">
    <property type="match status" value="1"/>
</dbReference>
<feature type="transmembrane region" description="Helical" evidence="1">
    <location>
        <begin position="49"/>
        <end position="75"/>
    </location>
</feature>
<feature type="domain" description="Potassium channel" evidence="2">
    <location>
        <begin position="67"/>
        <end position="135"/>
    </location>
</feature>
<keyword evidence="1" id="KW-1133">Transmembrane helix</keyword>
<protein>
    <submittedName>
        <fullName evidence="3">Ion channel</fullName>
    </submittedName>
</protein>
<dbReference type="EMBL" id="CP136704">
    <property type="protein sequence ID" value="WOI34273.1"/>
    <property type="molecule type" value="Genomic_DNA"/>
</dbReference>
<keyword evidence="1" id="KW-0472">Membrane</keyword>
<dbReference type="SUPFAM" id="SSF81324">
    <property type="entry name" value="Voltage-gated potassium channels"/>
    <property type="match status" value="1"/>
</dbReference>
<evidence type="ECO:0000259" key="2">
    <source>
        <dbReference type="Pfam" id="PF07885"/>
    </source>
</evidence>
<gene>
    <name evidence="3" type="ORF">R1T40_05970</name>
</gene>
<dbReference type="InterPro" id="IPR013099">
    <property type="entry name" value="K_chnl_dom"/>
</dbReference>
<dbReference type="RefSeq" id="WP_317386224.1">
    <property type="nucleotide sequence ID" value="NZ_CP136704.1"/>
</dbReference>
<evidence type="ECO:0000313" key="3">
    <source>
        <dbReference type="EMBL" id="WOI34273.1"/>
    </source>
</evidence>
<feature type="transmembrane region" description="Helical" evidence="1">
    <location>
        <begin position="87"/>
        <end position="105"/>
    </location>
</feature>
<accession>A0ABZ0HHF6</accession>
<feature type="transmembrane region" description="Helical" evidence="1">
    <location>
        <begin position="6"/>
        <end position="28"/>
    </location>
</feature>
<proteinExistence type="predicted"/>
<evidence type="ECO:0000313" key="4">
    <source>
        <dbReference type="Proteomes" id="UP001302666"/>
    </source>
</evidence>
<dbReference type="Proteomes" id="UP001302666">
    <property type="component" value="Chromosome"/>
</dbReference>